<evidence type="ECO:0000256" key="5">
    <source>
        <dbReference type="SAM" id="Coils"/>
    </source>
</evidence>
<dbReference type="Pfam" id="PF00578">
    <property type="entry name" value="AhpC-TSA"/>
    <property type="match status" value="1"/>
</dbReference>
<dbReference type="PANTHER" id="PTHR42852:SF6">
    <property type="entry name" value="THIOL:DISULFIDE INTERCHANGE PROTEIN DSBE"/>
    <property type="match status" value="1"/>
</dbReference>
<evidence type="ECO:0000256" key="1">
    <source>
        <dbReference type="ARBA" id="ARBA00004196"/>
    </source>
</evidence>
<organism evidence="7 8">
    <name type="scientific">Gilvirhabdus luticola</name>
    <dbReference type="NCBI Taxonomy" id="3079858"/>
    <lineage>
        <taxon>Bacteria</taxon>
        <taxon>Pseudomonadati</taxon>
        <taxon>Bacteroidota</taxon>
        <taxon>Flavobacteriia</taxon>
        <taxon>Flavobacteriales</taxon>
        <taxon>Flavobacteriaceae</taxon>
        <taxon>Gilvirhabdus</taxon>
    </lineage>
</organism>
<reference evidence="7 8" key="1">
    <citation type="submission" date="2023-10" db="EMBL/GenBank/DDBJ databases">
        <title>Marimonas sp. nov. isolated from tidal mud flat.</title>
        <authorList>
            <person name="Jaincy N.J."/>
            <person name="Srinivasan S."/>
            <person name="Lee S.-S."/>
        </authorList>
    </citation>
    <scope>NUCLEOTIDE SEQUENCE [LARGE SCALE GENOMIC DNA]</scope>
    <source>
        <strain evidence="7 8">MJ-SS3</strain>
    </source>
</reference>
<evidence type="ECO:0000313" key="8">
    <source>
        <dbReference type="Proteomes" id="UP001268651"/>
    </source>
</evidence>
<dbReference type="PANTHER" id="PTHR42852">
    <property type="entry name" value="THIOL:DISULFIDE INTERCHANGE PROTEIN DSBE"/>
    <property type="match status" value="1"/>
</dbReference>
<proteinExistence type="predicted"/>
<dbReference type="PROSITE" id="PS51257">
    <property type="entry name" value="PROKAR_LIPOPROTEIN"/>
    <property type="match status" value="1"/>
</dbReference>
<comment type="subcellular location">
    <subcellularLocation>
        <location evidence="1">Cell envelope</location>
    </subcellularLocation>
</comment>
<evidence type="ECO:0000313" key="7">
    <source>
        <dbReference type="EMBL" id="MDU8886829.1"/>
    </source>
</evidence>
<dbReference type="InterPro" id="IPR013766">
    <property type="entry name" value="Thioredoxin_domain"/>
</dbReference>
<keyword evidence="2" id="KW-0201">Cytochrome c-type biogenesis</keyword>
<protein>
    <submittedName>
        <fullName evidence="7">TlpA disulfide reductase family protein</fullName>
    </submittedName>
</protein>
<keyword evidence="5" id="KW-0175">Coiled coil</keyword>
<keyword evidence="4" id="KW-0676">Redox-active center</keyword>
<comment type="caution">
    <text evidence="7">The sequence shown here is derived from an EMBL/GenBank/DDBJ whole genome shotgun (WGS) entry which is preliminary data.</text>
</comment>
<dbReference type="CDD" id="cd02966">
    <property type="entry name" value="TlpA_like_family"/>
    <property type="match status" value="1"/>
</dbReference>
<evidence type="ECO:0000256" key="3">
    <source>
        <dbReference type="ARBA" id="ARBA00023157"/>
    </source>
</evidence>
<dbReference type="InterPro" id="IPR050553">
    <property type="entry name" value="Thioredoxin_ResA/DsbE_sf"/>
</dbReference>
<dbReference type="EMBL" id="JAWHTF010000007">
    <property type="protein sequence ID" value="MDU8886829.1"/>
    <property type="molecule type" value="Genomic_DNA"/>
</dbReference>
<feature type="domain" description="Thioredoxin" evidence="6">
    <location>
        <begin position="228"/>
        <end position="372"/>
    </location>
</feature>
<feature type="coiled-coil region" evidence="5">
    <location>
        <begin position="116"/>
        <end position="143"/>
    </location>
</feature>
<sequence length="372" mass="41898">MLKKIILVCFAILAISCNKEKNYTISASLEGVEDGRQVLLNIVDENKLTAIDTTTVLNNAFTFTGTVETPDVYFISIDQIRNNFPFILENDKISLTMYKDSINASVIEGTKENDLLQEYSKKVNSIGKEIMELRKENVEAQKANDTAWMNSLKGEYEALVKKGEEFDTQFIKDNNSSLMGLFILERKVRGKDINANELKELFDSFPEDLKQGRAGKNISEVLDSALATAIGSIAPDFTGPTPEGEMLSLKDVKGKIRILDFWAEWCRPCRMENPNLVNIYNKYQDKGLNIISVSLDGNGRQQDPKASWLQAIEDDNLTWHHVSNLKYFQDPIAKAYNISSIPATFILDEEGKIIAKNLRGQALHDKIAELLN</sequence>
<dbReference type="Pfam" id="PF14289">
    <property type="entry name" value="DUF4369"/>
    <property type="match status" value="1"/>
</dbReference>
<accession>A0ABU3U921</accession>
<dbReference type="SUPFAM" id="SSF52833">
    <property type="entry name" value="Thioredoxin-like"/>
    <property type="match status" value="1"/>
</dbReference>
<evidence type="ECO:0000259" key="6">
    <source>
        <dbReference type="PROSITE" id="PS51352"/>
    </source>
</evidence>
<gene>
    <name evidence="7" type="ORF">RXV94_11710</name>
</gene>
<evidence type="ECO:0000256" key="4">
    <source>
        <dbReference type="ARBA" id="ARBA00023284"/>
    </source>
</evidence>
<dbReference type="RefSeq" id="WP_316662928.1">
    <property type="nucleotide sequence ID" value="NZ_JAWHTF010000007.1"/>
</dbReference>
<dbReference type="InterPro" id="IPR025380">
    <property type="entry name" value="DUF4369"/>
</dbReference>
<evidence type="ECO:0000256" key="2">
    <source>
        <dbReference type="ARBA" id="ARBA00022748"/>
    </source>
</evidence>
<keyword evidence="3" id="KW-1015">Disulfide bond</keyword>
<dbReference type="Proteomes" id="UP001268651">
    <property type="component" value="Unassembled WGS sequence"/>
</dbReference>
<name>A0ABU3U921_9FLAO</name>
<dbReference type="PROSITE" id="PS51352">
    <property type="entry name" value="THIOREDOXIN_2"/>
    <property type="match status" value="1"/>
</dbReference>
<dbReference type="Gene3D" id="3.40.30.10">
    <property type="entry name" value="Glutaredoxin"/>
    <property type="match status" value="1"/>
</dbReference>
<keyword evidence="8" id="KW-1185">Reference proteome</keyword>
<dbReference type="InterPro" id="IPR000866">
    <property type="entry name" value="AhpC/TSA"/>
</dbReference>
<dbReference type="InterPro" id="IPR036249">
    <property type="entry name" value="Thioredoxin-like_sf"/>
</dbReference>